<dbReference type="GO" id="GO:0003723">
    <property type="term" value="F:RNA binding"/>
    <property type="evidence" value="ECO:0007669"/>
    <property type="project" value="UniProtKB-KW"/>
</dbReference>
<dbReference type="Proteomes" id="UP000039865">
    <property type="component" value="Unassembled WGS sequence"/>
</dbReference>
<reference evidence="3 4" key="1">
    <citation type="submission" date="2014-06" db="EMBL/GenBank/DDBJ databases">
        <authorList>
            <person name="Swart Estienne"/>
        </authorList>
    </citation>
    <scope>NUCLEOTIDE SEQUENCE [LARGE SCALE GENOMIC DNA]</scope>
    <source>
        <strain evidence="3 4">130c</strain>
    </source>
</reference>
<sequence>MSSKSNSPQGQHQSAIGTHQTTDNTKPRGPSQSQHQNKFDGSRQGFSRNGANGDNYAAERGTNPRGMRGGAMMNSQRDFSNSRIFRGGRDHQMYPNSRRGGYGTGIRHENSQREQNYRGQRFDNGFIGSSRERLFHQRPQRMGIREPKRSVEASKRNQFADEASNIIQLRQERGVKFYIRLVKSLMKHKGFDTVELHGTGDAYIFDAVKITEVLLRYSYVTISRMKTKTIFQGDRRAAKIVIQLTKSADFEELYDKFQEIVSQKIENDIKQGKRTARGPERGRKEQTKKVTSEKEGEKAPEAEGHKDEEEAPDQPTVHNDENVAEDPKSETVIHTTPDDIKPNATTKDQQEQKLKEGVETDQEKKAQVETKSE</sequence>
<feature type="compositionally biased region" description="Polar residues" evidence="2">
    <location>
        <begin position="1"/>
        <end position="36"/>
    </location>
</feature>
<keyword evidence="1" id="KW-0694">RNA-binding</keyword>
<evidence type="ECO:0000313" key="4">
    <source>
        <dbReference type="Proteomes" id="UP000039865"/>
    </source>
</evidence>
<protein>
    <recommendedName>
        <fullName evidence="5">DNA/RNA-binding protein Alba-like domain-containing protein</fullName>
    </recommendedName>
</protein>
<feature type="compositionally biased region" description="Basic and acidic residues" evidence="2">
    <location>
        <begin position="348"/>
        <end position="373"/>
    </location>
</feature>
<gene>
    <name evidence="3" type="primary">Contig2163.g2325</name>
    <name evidence="3" type="ORF">STYLEM_14379</name>
</gene>
<keyword evidence="4" id="KW-1185">Reference proteome</keyword>
<proteinExistence type="predicted"/>
<dbReference type="OrthoDB" id="1699369at2759"/>
<evidence type="ECO:0000256" key="1">
    <source>
        <dbReference type="ARBA" id="ARBA00022884"/>
    </source>
</evidence>
<evidence type="ECO:0000313" key="3">
    <source>
        <dbReference type="EMBL" id="CDW85305.1"/>
    </source>
</evidence>
<accession>A0A078AS48</accession>
<name>A0A078AS48_STYLE</name>
<dbReference type="InterPro" id="IPR036882">
    <property type="entry name" value="Alba-like_dom_sf"/>
</dbReference>
<evidence type="ECO:0000256" key="2">
    <source>
        <dbReference type="SAM" id="MobiDB-lite"/>
    </source>
</evidence>
<evidence type="ECO:0008006" key="5">
    <source>
        <dbReference type="Google" id="ProtNLM"/>
    </source>
</evidence>
<dbReference type="AlphaFoldDB" id="A0A078AS48"/>
<dbReference type="SUPFAM" id="SSF82704">
    <property type="entry name" value="AlbA-like"/>
    <property type="match status" value="1"/>
</dbReference>
<dbReference type="Gene3D" id="3.30.110.20">
    <property type="entry name" value="Alba-like domain"/>
    <property type="match status" value="1"/>
</dbReference>
<feature type="compositionally biased region" description="Basic and acidic residues" evidence="2">
    <location>
        <begin position="318"/>
        <end position="341"/>
    </location>
</feature>
<feature type="compositionally biased region" description="Basic and acidic residues" evidence="2">
    <location>
        <begin position="269"/>
        <end position="308"/>
    </location>
</feature>
<dbReference type="InParanoid" id="A0A078AS48"/>
<dbReference type="EMBL" id="CCKQ01013616">
    <property type="protein sequence ID" value="CDW85305.1"/>
    <property type="molecule type" value="Genomic_DNA"/>
</dbReference>
<organism evidence="3 4">
    <name type="scientific">Stylonychia lemnae</name>
    <name type="common">Ciliate</name>
    <dbReference type="NCBI Taxonomy" id="5949"/>
    <lineage>
        <taxon>Eukaryota</taxon>
        <taxon>Sar</taxon>
        <taxon>Alveolata</taxon>
        <taxon>Ciliophora</taxon>
        <taxon>Intramacronucleata</taxon>
        <taxon>Spirotrichea</taxon>
        <taxon>Stichotrichia</taxon>
        <taxon>Sporadotrichida</taxon>
        <taxon>Oxytrichidae</taxon>
        <taxon>Stylonychinae</taxon>
        <taxon>Stylonychia</taxon>
    </lineage>
</organism>
<feature type="region of interest" description="Disordered" evidence="2">
    <location>
        <begin position="1"/>
        <end position="76"/>
    </location>
</feature>
<feature type="region of interest" description="Disordered" evidence="2">
    <location>
        <begin position="269"/>
        <end position="373"/>
    </location>
</feature>